<evidence type="ECO:0000313" key="4">
    <source>
        <dbReference type="EMBL" id="KAJ5153419.1"/>
    </source>
</evidence>
<protein>
    <recommendedName>
        <fullName evidence="3">NACHT domain-containing protein</fullName>
    </recommendedName>
</protein>
<dbReference type="SMART" id="SM00248">
    <property type="entry name" value="ANK"/>
    <property type="match status" value="13"/>
</dbReference>
<dbReference type="InterPro" id="IPR027417">
    <property type="entry name" value="P-loop_NTPase"/>
</dbReference>
<dbReference type="InterPro" id="IPR002110">
    <property type="entry name" value="Ankyrin_rpt"/>
</dbReference>
<comment type="caution">
    <text evidence="4">The sequence shown here is derived from an EMBL/GenBank/DDBJ whole genome shotgun (WGS) entry which is preliminary data.</text>
</comment>
<dbReference type="Proteomes" id="UP001149163">
    <property type="component" value="Unassembled WGS sequence"/>
</dbReference>
<dbReference type="GeneID" id="81431197"/>
<evidence type="ECO:0000256" key="1">
    <source>
        <dbReference type="ARBA" id="ARBA00022737"/>
    </source>
</evidence>
<dbReference type="AlphaFoldDB" id="A0A9W9HU12"/>
<keyword evidence="1" id="KW-0677">Repeat</keyword>
<feature type="repeat" description="ANK" evidence="2">
    <location>
        <begin position="991"/>
        <end position="1015"/>
    </location>
</feature>
<dbReference type="PROSITE" id="PS50297">
    <property type="entry name" value="ANK_REP_REGION"/>
    <property type="match status" value="5"/>
</dbReference>
<keyword evidence="5" id="KW-1185">Reference proteome</keyword>
<sequence>MSRALASASRLKPQIRLSQAIAEFQADLPIDQKIEFDKHTSRACNAPPSTNDVMHLTAEIDQQLSRKHRRCLGTRTTSFLQSVQQFAGLGDIIVGGSQNMIACGVWTLVRMSLLMILSFSYYFEKLSNIFMAIGRSAPRYEKLALLYPRSDSLRSCLYEYFIVAVHLCHHIVNFTKKSAFGKLGTTLNDPKLQDYQSQLESWAKEIKDEVNYLLAQRIEEQADAHTKILSAKFRKSSSHQRRMKEYLRALKFCSTYDHLTPWKQTRKAGRTSLFCQCPEFMQWKNRKSSGTLILTGPLGSGKSVLLANMVDYLNLSFQGKDSSVIFFFCRHDLPESLQRRVIVGSLTRQLLEQASGLPEKLGDWELPENGEWELMHRLLKMALPSTFKACLIIDGLDECSATVRTSVIEDLRHLQDSFSILICVSLRQKPRNPLTVDQEWKFLASIVIAAVPDNSTDIESFIEEELEARMESGRLTIGDPAIILEIEDRLLQGSQGMFLWVALQIDSLCAMDTDEAIRRALADLPPGPASYRRSIFEVIASAHHPLTLEELREALSVIPGDTTWNPSRLLNNIFDALTCCGSLLTLDEEGLTVRLVHSCVKQFLIDSQSPADWRFTIATAHRRMADIIITYLNYGVFETQLSKRPATPNLRVESTPTAIIQSTLGFSSTAKDIAVKLLKSRKKPGFDMGKVLAEMNVLPQNEPENQFSFLSYARTHCLFHVSLTAKEPQEKHLLLRLLHRNILDLEAEDTRQPILLWAAEHGQEEIFQLLRQHANWANLNTAGPDGRTPLHRAALFGNEVAVRHLLSHEALDANMCDENGWTPLNTAIRFAPEAVCKALIECEKVDTNKKDSSGQTPLHVAAGHTGTEKIVEMLLERKSTDPSKFDPEGRSSLYKAFENRNMGVVKAMLESRRVPPSPTGWGNARNALHDAARLGDATVTRLLLGFQEISPNKKAIDLITPLQEAIDHDAEEVAMILIDCEDTDVNVKGLDSQTPLHRAVGHGSETIALRLLETGRVNANIESSSGSTALHMAAAKGLIKVVKRMLELEGVDPNHTNKKGITPLHLAFKHNQHAVARILVNSPRVNPNIEDYYGKMPLEYSALRLSTPIMRLLFNSGEMWQIGANVDLNWTNDHGQNVLQRAIACKPKSETLDLLLQLSDVDASHTDQDGRTALHTAVIYGNGIEFLLDSERFDAVLDWRDCNGHTPQDLAETSGNPRIVRAISSDNAAARAHIRAHAKLNIQKTFCLLDL</sequence>
<reference evidence="4" key="2">
    <citation type="journal article" date="2023" name="IMA Fungus">
        <title>Comparative genomic study of the Penicillium genus elucidates a diverse pangenome and 15 lateral gene transfer events.</title>
        <authorList>
            <person name="Petersen C."/>
            <person name="Sorensen T."/>
            <person name="Nielsen M.R."/>
            <person name="Sondergaard T.E."/>
            <person name="Sorensen J.L."/>
            <person name="Fitzpatrick D.A."/>
            <person name="Frisvad J.C."/>
            <person name="Nielsen K.L."/>
        </authorList>
    </citation>
    <scope>NUCLEOTIDE SEQUENCE</scope>
    <source>
        <strain evidence="4">IBT 26290</strain>
    </source>
</reference>
<dbReference type="Pfam" id="PF00023">
    <property type="entry name" value="Ank"/>
    <property type="match status" value="1"/>
</dbReference>
<dbReference type="RefSeq" id="XP_056539727.1">
    <property type="nucleotide sequence ID" value="XM_056692021.1"/>
</dbReference>
<feature type="repeat" description="ANK" evidence="2">
    <location>
        <begin position="1025"/>
        <end position="1058"/>
    </location>
</feature>
<dbReference type="InterPro" id="IPR056884">
    <property type="entry name" value="NPHP3-like_N"/>
</dbReference>
<dbReference type="PANTHER" id="PTHR10039">
    <property type="entry name" value="AMELOGENIN"/>
    <property type="match status" value="1"/>
</dbReference>
<dbReference type="EMBL" id="JAPQKN010000007">
    <property type="protein sequence ID" value="KAJ5153419.1"/>
    <property type="molecule type" value="Genomic_DNA"/>
</dbReference>
<gene>
    <name evidence="4" type="ORF">N7482_009897</name>
</gene>
<name>A0A9W9HU12_9EURO</name>
<dbReference type="InterPro" id="IPR007111">
    <property type="entry name" value="NACHT_NTPase"/>
</dbReference>
<dbReference type="SUPFAM" id="SSF52540">
    <property type="entry name" value="P-loop containing nucleoside triphosphate hydrolases"/>
    <property type="match status" value="1"/>
</dbReference>
<evidence type="ECO:0000313" key="5">
    <source>
        <dbReference type="Proteomes" id="UP001149163"/>
    </source>
</evidence>
<dbReference type="InterPro" id="IPR036770">
    <property type="entry name" value="Ankyrin_rpt-contain_sf"/>
</dbReference>
<evidence type="ECO:0000259" key="3">
    <source>
        <dbReference type="PROSITE" id="PS50837"/>
    </source>
</evidence>
<dbReference type="SUPFAM" id="SSF48403">
    <property type="entry name" value="Ankyrin repeat"/>
    <property type="match status" value="2"/>
</dbReference>
<dbReference type="PANTHER" id="PTHR10039:SF10">
    <property type="entry name" value="NACHT DOMAIN-CONTAINING PROTEIN"/>
    <property type="match status" value="1"/>
</dbReference>
<accession>A0A9W9HU12</accession>
<reference evidence="4" key="1">
    <citation type="submission" date="2022-11" db="EMBL/GenBank/DDBJ databases">
        <authorList>
            <person name="Petersen C."/>
        </authorList>
    </citation>
    <scope>NUCLEOTIDE SEQUENCE</scope>
    <source>
        <strain evidence="4">IBT 26290</strain>
    </source>
</reference>
<dbReference type="OrthoDB" id="1577640at2759"/>
<dbReference type="Pfam" id="PF24883">
    <property type="entry name" value="NPHP3_N"/>
    <property type="match status" value="1"/>
</dbReference>
<organism evidence="4 5">
    <name type="scientific">Penicillium canariense</name>
    <dbReference type="NCBI Taxonomy" id="189055"/>
    <lineage>
        <taxon>Eukaryota</taxon>
        <taxon>Fungi</taxon>
        <taxon>Dikarya</taxon>
        <taxon>Ascomycota</taxon>
        <taxon>Pezizomycotina</taxon>
        <taxon>Eurotiomycetes</taxon>
        <taxon>Eurotiomycetidae</taxon>
        <taxon>Eurotiales</taxon>
        <taxon>Aspergillaceae</taxon>
        <taxon>Penicillium</taxon>
    </lineage>
</organism>
<dbReference type="Pfam" id="PF12796">
    <property type="entry name" value="Ank_2"/>
    <property type="match status" value="4"/>
</dbReference>
<dbReference type="Gene3D" id="3.40.50.300">
    <property type="entry name" value="P-loop containing nucleotide triphosphate hydrolases"/>
    <property type="match status" value="1"/>
</dbReference>
<dbReference type="PROSITE" id="PS50837">
    <property type="entry name" value="NACHT"/>
    <property type="match status" value="1"/>
</dbReference>
<feature type="repeat" description="ANK" evidence="2">
    <location>
        <begin position="853"/>
        <end position="877"/>
    </location>
</feature>
<feature type="repeat" description="ANK" evidence="2">
    <location>
        <begin position="1059"/>
        <end position="1081"/>
    </location>
</feature>
<proteinExistence type="predicted"/>
<evidence type="ECO:0000256" key="2">
    <source>
        <dbReference type="PROSITE-ProRule" id="PRU00023"/>
    </source>
</evidence>
<feature type="domain" description="NACHT" evidence="3">
    <location>
        <begin position="290"/>
        <end position="398"/>
    </location>
</feature>
<dbReference type="InterPro" id="IPR054471">
    <property type="entry name" value="GPIID_WHD"/>
</dbReference>
<feature type="repeat" description="ANK" evidence="2">
    <location>
        <begin position="785"/>
        <end position="818"/>
    </location>
</feature>
<dbReference type="PROSITE" id="PS50088">
    <property type="entry name" value="ANK_REPEAT"/>
    <property type="match status" value="5"/>
</dbReference>
<dbReference type="Gene3D" id="1.25.40.20">
    <property type="entry name" value="Ankyrin repeat-containing domain"/>
    <property type="match status" value="3"/>
</dbReference>
<keyword evidence="2" id="KW-0040">ANK repeat</keyword>
<dbReference type="Pfam" id="PF22939">
    <property type="entry name" value="WHD_GPIID"/>
    <property type="match status" value="1"/>
</dbReference>